<dbReference type="InterPro" id="IPR058533">
    <property type="entry name" value="Cation_efflux_TM"/>
</dbReference>
<dbReference type="NCBIfam" id="TIGR01297">
    <property type="entry name" value="CDF"/>
    <property type="match status" value="1"/>
</dbReference>
<feature type="transmembrane region" description="Helical" evidence="9">
    <location>
        <begin position="20"/>
        <end position="39"/>
    </location>
</feature>
<dbReference type="InterPro" id="IPR036837">
    <property type="entry name" value="Cation_efflux_CTD_sf"/>
</dbReference>
<dbReference type="Pfam" id="PF01545">
    <property type="entry name" value="Cation_efflux"/>
    <property type="match status" value="1"/>
</dbReference>
<sequence>MSHIHQHHHHSAQSSDRGLIFAVSINILLTAFQFIGGLISGSLALIADALHNLSDAASLGIAIVARKISRKPADDFKTFGYKRAETIAALINLTILVVISIYLLYEAVWRFISPSSINGGIIIIIAGIALVIDLVTAFITLRLSKNNLNMKAAFLHNLSDALSSLAVIISGVLISIYQWFWIDSFLTMILALFILYQAFVMLPKTMHLLMEGAPEAININEIKSSISSLKNIEDVHHVHIWSLDEKTIALEAHIVANIDTFDEMETLKQLVKKELADKFNITHSTLEFEHEMMC</sequence>
<keyword evidence="8 9" id="KW-0472">Membrane</keyword>
<keyword evidence="7" id="KW-0406">Ion transport</keyword>
<evidence type="ECO:0000256" key="7">
    <source>
        <dbReference type="ARBA" id="ARBA00023065"/>
    </source>
</evidence>
<dbReference type="InterPro" id="IPR002524">
    <property type="entry name" value="Cation_efflux"/>
</dbReference>
<comment type="similarity">
    <text evidence="2">Belongs to the cation diffusion facilitator (CDF) transporter (TC 2.A.4) family. SLC30A subfamily.</text>
</comment>
<feature type="transmembrane region" description="Helical" evidence="9">
    <location>
        <begin position="161"/>
        <end position="179"/>
    </location>
</feature>
<evidence type="ECO:0000256" key="4">
    <source>
        <dbReference type="ARBA" id="ARBA00022692"/>
    </source>
</evidence>
<dbReference type="InterPro" id="IPR050681">
    <property type="entry name" value="CDF/SLC30A"/>
</dbReference>
<dbReference type="SUPFAM" id="SSF160240">
    <property type="entry name" value="Cation efflux protein cytoplasmic domain-like"/>
    <property type="match status" value="1"/>
</dbReference>
<evidence type="ECO:0000256" key="1">
    <source>
        <dbReference type="ARBA" id="ARBA00004141"/>
    </source>
</evidence>
<name>A0A937I5Q7_9GAMM</name>
<reference evidence="12" key="1">
    <citation type="submission" date="2020-10" db="EMBL/GenBank/DDBJ databases">
        <title>Microbiome of the Black Sea water column analyzed by genome centric metagenomics.</title>
        <authorList>
            <person name="Cabello-Yeves P.J."/>
            <person name="Callieri C."/>
            <person name="Picazo A."/>
            <person name="Mehrshad M."/>
            <person name="Haro-Moreno J.M."/>
            <person name="Roda-Garcia J."/>
            <person name="Dzembekova N."/>
            <person name="Slabakova V."/>
            <person name="Slabakova N."/>
            <person name="Moncheva S."/>
            <person name="Rodriguez-Valera F."/>
        </authorList>
    </citation>
    <scope>NUCLEOTIDE SEQUENCE</scope>
    <source>
        <strain evidence="12">BS307-5m-G50</strain>
    </source>
</reference>
<dbReference type="InterPro" id="IPR027469">
    <property type="entry name" value="Cation_efflux_TMD_sf"/>
</dbReference>
<dbReference type="Gene3D" id="1.20.1510.10">
    <property type="entry name" value="Cation efflux protein transmembrane domain"/>
    <property type="match status" value="1"/>
</dbReference>
<keyword evidence="5" id="KW-0862">Zinc</keyword>
<dbReference type="PANTHER" id="PTHR11562">
    <property type="entry name" value="CATION EFFLUX PROTEIN/ ZINC TRANSPORTER"/>
    <property type="match status" value="1"/>
</dbReference>
<dbReference type="Pfam" id="PF16916">
    <property type="entry name" value="ZT_dimer"/>
    <property type="match status" value="1"/>
</dbReference>
<comment type="subcellular location">
    <subcellularLocation>
        <location evidence="1">Membrane</location>
        <topology evidence="1">Multi-pass membrane protein</topology>
    </subcellularLocation>
</comment>
<evidence type="ECO:0000313" key="13">
    <source>
        <dbReference type="Proteomes" id="UP000711391"/>
    </source>
</evidence>
<feature type="transmembrane region" description="Helical" evidence="9">
    <location>
        <begin position="117"/>
        <end position="141"/>
    </location>
</feature>
<protein>
    <submittedName>
        <fullName evidence="12">Cation transporter</fullName>
    </submittedName>
</protein>
<dbReference type="EMBL" id="JADHQD010000024">
    <property type="protein sequence ID" value="MBL6818550.1"/>
    <property type="molecule type" value="Genomic_DNA"/>
</dbReference>
<evidence type="ECO:0000313" key="12">
    <source>
        <dbReference type="EMBL" id="MBL6818550.1"/>
    </source>
</evidence>
<feature type="transmembrane region" description="Helical" evidence="9">
    <location>
        <begin position="86"/>
        <end position="105"/>
    </location>
</feature>
<evidence type="ECO:0000256" key="5">
    <source>
        <dbReference type="ARBA" id="ARBA00022906"/>
    </source>
</evidence>
<keyword evidence="4 9" id="KW-0812">Transmembrane</keyword>
<dbReference type="InterPro" id="IPR027470">
    <property type="entry name" value="Cation_efflux_CTD"/>
</dbReference>
<evidence type="ECO:0000259" key="10">
    <source>
        <dbReference type="Pfam" id="PF01545"/>
    </source>
</evidence>
<feature type="domain" description="Cation efflux protein cytoplasmic" evidence="11">
    <location>
        <begin position="214"/>
        <end position="290"/>
    </location>
</feature>
<gene>
    <name evidence="12" type="ORF">ISQ64_04005</name>
</gene>
<feature type="transmembrane region" description="Helical" evidence="9">
    <location>
        <begin position="185"/>
        <end position="202"/>
    </location>
</feature>
<keyword evidence="6 9" id="KW-1133">Transmembrane helix</keyword>
<comment type="caution">
    <text evidence="12">The sequence shown here is derived from an EMBL/GenBank/DDBJ whole genome shotgun (WGS) entry which is preliminary data.</text>
</comment>
<evidence type="ECO:0000256" key="8">
    <source>
        <dbReference type="ARBA" id="ARBA00023136"/>
    </source>
</evidence>
<dbReference type="GO" id="GO:0005385">
    <property type="term" value="F:zinc ion transmembrane transporter activity"/>
    <property type="evidence" value="ECO:0007669"/>
    <property type="project" value="TreeGrafter"/>
</dbReference>
<accession>A0A937I5Q7</accession>
<dbReference type="AlphaFoldDB" id="A0A937I5Q7"/>
<evidence type="ECO:0000256" key="6">
    <source>
        <dbReference type="ARBA" id="ARBA00022989"/>
    </source>
</evidence>
<proteinExistence type="inferred from homology"/>
<dbReference type="SUPFAM" id="SSF161111">
    <property type="entry name" value="Cation efflux protein transmembrane domain-like"/>
    <property type="match status" value="1"/>
</dbReference>
<evidence type="ECO:0000256" key="2">
    <source>
        <dbReference type="ARBA" id="ARBA00008873"/>
    </source>
</evidence>
<dbReference type="GO" id="GO:0005886">
    <property type="term" value="C:plasma membrane"/>
    <property type="evidence" value="ECO:0007669"/>
    <property type="project" value="TreeGrafter"/>
</dbReference>
<dbReference type="Proteomes" id="UP000711391">
    <property type="component" value="Unassembled WGS sequence"/>
</dbReference>
<feature type="domain" description="Cation efflux protein transmembrane" evidence="10">
    <location>
        <begin position="19"/>
        <end position="210"/>
    </location>
</feature>
<evidence type="ECO:0000256" key="3">
    <source>
        <dbReference type="ARBA" id="ARBA00022448"/>
    </source>
</evidence>
<dbReference type="PANTHER" id="PTHR11562:SF17">
    <property type="entry name" value="RE54080P-RELATED"/>
    <property type="match status" value="1"/>
</dbReference>
<keyword evidence="3" id="KW-0813">Transport</keyword>
<keyword evidence="5" id="KW-0864">Zinc transport</keyword>
<evidence type="ECO:0000259" key="11">
    <source>
        <dbReference type="Pfam" id="PF16916"/>
    </source>
</evidence>
<evidence type="ECO:0000256" key="9">
    <source>
        <dbReference type="SAM" id="Phobius"/>
    </source>
</evidence>
<organism evidence="12 13">
    <name type="scientific">SAR86 cluster bacterium</name>
    <dbReference type="NCBI Taxonomy" id="2030880"/>
    <lineage>
        <taxon>Bacteria</taxon>
        <taxon>Pseudomonadati</taxon>
        <taxon>Pseudomonadota</taxon>
        <taxon>Gammaproteobacteria</taxon>
        <taxon>SAR86 cluster</taxon>
    </lineage>
</organism>